<keyword evidence="11" id="KW-1185">Reference proteome</keyword>
<feature type="transmembrane region" description="Helical" evidence="9">
    <location>
        <begin position="84"/>
        <end position="110"/>
    </location>
</feature>
<dbReference type="GO" id="GO:0005886">
    <property type="term" value="C:plasma membrane"/>
    <property type="evidence" value="ECO:0007669"/>
    <property type="project" value="UniProtKB-SubCell"/>
</dbReference>
<dbReference type="SUPFAM" id="SSF81321">
    <property type="entry name" value="Family A G protein-coupled receptor-like"/>
    <property type="match status" value="1"/>
</dbReference>
<evidence type="ECO:0000256" key="2">
    <source>
        <dbReference type="ARBA" id="ARBA00022475"/>
    </source>
</evidence>
<evidence type="ECO:0000313" key="12">
    <source>
        <dbReference type="RefSeq" id="XP_012693798.3"/>
    </source>
</evidence>
<keyword evidence="2" id="KW-1003">Cell membrane</keyword>
<evidence type="ECO:0000256" key="6">
    <source>
        <dbReference type="ARBA" id="ARBA00023136"/>
    </source>
</evidence>
<feature type="transmembrane region" description="Helical" evidence="9">
    <location>
        <begin position="220"/>
        <end position="244"/>
    </location>
</feature>
<protein>
    <submittedName>
        <fullName evidence="12">P2Y purinoceptor 3-like</fullName>
    </submittedName>
</protein>
<dbReference type="InterPro" id="IPR000276">
    <property type="entry name" value="GPCR_Rhodpsn"/>
</dbReference>
<evidence type="ECO:0000313" key="11">
    <source>
        <dbReference type="Proteomes" id="UP000515152"/>
    </source>
</evidence>
<dbReference type="RefSeq" id="XP_012693798.3">
    <property type="nucleotide sequence ID" value="XM_012838344.3"/>
</dbReference>
<feature type="transmembrane region" description="Helical" evidence="9">
    <location>
        <begin position="122"/>
        <end position="148"/>
    </location>
</feature>
<name>A0A6P3WAK4_CLUHA</name>
<evidence type="ECO:0000256" key="3">
    <source>
        <dbReference type="ARBA" id="ARBA00022692"/>
    </source>
</evidence>
<dbReference type="PANTHER" id="PTHR24231">
    <property type="entry name" value="PURINOCEPTOR-RELATED G-PROTEIN COUPLED RECEPTOR"/>
    <property type="match status" value="1"/>
</dbReference>
<feature type="transmembrane region" description="Helical" evidence="9">
    <location>
        <begin position="264"/>
        <end position="282"/>
    </location>
</feature>
<dbReference type="GeneID" id="105909702"/>
<dbReference type="Proteomes" id="UP000515152">
    <property type="component" value="Chromosome 9"/>
</dbReference>
<evidence type="ECO:0000256" key="9">
    <source>
        <dbReference type="SAM" id="Phobius"/>
    </source>
</evidence>
<keyword evidence="5" id="KW-0297">G-protein coupled receptor</keyword>
<accession>A0A6P3WAK4</accession>
<evidence type="ECO:0000256" key="7">
    <source>
        <dbReference type="ARBA" id="ARBA00023170"/>
    </source>
</evidence>
<evidence type="ECO:0000256" key="4">
    <source>
        <dbReference type="ARBA" id="ARBA00022989"/>
    </source>
</evidence>
<feature type="domain" description="G-protein coupled receptors family 1 profile" evidence="10">
    <location>
        <begin position="23"/>
        <end position="280"/>
    </location>
</feature>
<keyword evidence="3 9" id="KW-0812">Transmembrane</keyword>
<feature type="transmembrane region" description="Helical" evidence="9">
    <location>
        <begin position="168"/>
        <end position="190"/>
    </location>
</feature>
<evidence type="ECO:0000256" key="8">
    <source>
        <dbReference type="ARBA" id="ARBA00023224"/>
    </source>
</evidence>
<dbReference type="GO" id="GO:0004930">
    <property type="term" value="F:G protein-coupled receptor activity"/>
    <property type="evidence" value="ECO:0007669"/>
    <property type="project" value="UniProtKB-KW"/>
</dbReference>
<feature type="transmembrane region" description="Helical" evidence="9">
    <location>
        <begin position="6"/>
        <end position="32"/>
    </location>
</feature>
<dbReference type="Pfam" id="PF00001">
    <property type="entry name" value="7tm_1"/>
    <property type="match status" value="1"/>
</dbReference>
<feature type="transmembrane region" description="Helical" evidence="9">
    <location>
        <begin position="44"/>
        <end position="64"/>
    </location>
</feature>
<comment type="subcellular location">
    <subcellularLocation>
        <location evidence="1">Cell membrane</location>
        <topology evidence="1">Multi-pass membrane protein</topology>
    </subcellularLocation>
</comment>
<keyword evidence="7" id="KW-0675">Receptor</keyword>
<gene>
    <name evidence="12" type="primary">LOC105909702</name>
</gene>
<dbReference type="PROSITE" id="PS50262">
    <property type="entry name" value="G_PROTEIN_RECEP_F1_2"/>
    <property type="match status" value="1"/>
</dbReference>
<proteinExistence type="predicted"/>
<dbReference type="PANTHER" id="PTHR24231:SF25">
    <property type="entry name" value="G-PROTEIN COUPLED RECEPTORS FAMILY 1 PROFILE DOMAIN-CONTAINING PROTEIN"/>
    <property type="match status" value="1"/>
</dbReference>
<evidence type="ECO:0000256" key="1">
    <source>
        <dbReference type="ARBA" id="ARBA00004651"/>
    </source>
</evidence>
<dbReference type="AlphaFoldDB" id="A0A6P3WAK4"/>
<reference evidence="12" key="1">
    <citation type="submission" date="2025-08" db="UniProtKB">
        <authorList>
            <consortium name="RefSeq"/>
        </authorList>
    </citation>
    <scope>IDENTIFICATION</scope>
</reference>
<organism evidence="11 12">
    <name type="scientific">Clupea harengus</name>
    <name type="common">Atlantic herring</name>
    <dbReference type="NCBI Taxonomy" id="7950"/>
    <lineage>
        <taxon>Eukaryota</taxon>
        <taxon>Metazoa</taxon>
        <taxon>Chordata</taxon>
        <taxon>Craniata</taxon>
        <taxon>Vertebrata</taxon>
        <taxon>Euteleostomi</taxon>
        <taxon>Actinopterygii</taxon>
        <taxon>Neopterygii</taxon>
        <taxon>Teleostei</taxon>
        <taxon>Clupei</taxon>
        <taxon>Clupeiformes</taxon>
        <taxon>Clupeoidei</taxon>
        <taxon>Clupeidae</taxon>
        <taxon>Clupea</taxon>
    </lineage>
</organism>
<dbReference type="OrthoDB" id="9881476at2759"/>
<keyword evidence="8" id="KW-0807">Transducer</keyword>
<evidence type="ECO:0000256" key="5">
    <source>
        <dbReference type="ARBA" id="ARBA00023040"/>
    </source>
</evidence>
<dbReference type="InterPro" id="IPR017452">
    <property type="entry name" value="GPCR_Rhodpsn_7TM"/>
</dbReference>
<keyword evidence="4 9" id="KW-1133">Transmembrane helix</keyword>
<dbReference type="KEGG" id="char:105909702"/>
<sequence>MKTYKWVYLPVTYSFVFILGLTLNGSLLWLVFSRTRSWSCSVVYMANLAVADLLYVLALPLLIISYAMEDFWPFGDIICKTVRFFFYTNLHCGMMFLMCISIHRLLGVCYPIKAMRYRTKRLAVLASSMIWILVTAEVLPTLVFAHTGFINNTTVCFDMTSPGKFKQYFPYGLFLTVLGFLIPFLVILISNCTMVRVLSRQHVDGSPIGTAMRSKSVRTLLVVSLLFIVCFGPYHITRTLYLFVRVYMATNCKVLNVVMFSYKIWRPIVSLHCCVNPMLYFIGSDKKRKLLRTLFSRKRVHPSVWTVRAQLQAEKSSNGASGIRNSGRHG</sequence>
<evidence type="ECO:0000259" key="10">
    <source>
        <dbReference type="PROSITE" id="PS50262"/>
    </source>
</evidence>
<keyword evidence="6 9" id="KW-0472">Membrane</keyword>